<evidence type="ECO:0000313" key="13">
    <source>
        <dbReference type="Proteomes" id="UP001165289"/>
    </source>
</evidence>
<dbReference type="Pfam" id="PF07714">
    <property type="entry name" value="PK_Tyr_Ser-Thr"/>
    <property type="match status" value="1"/>
</dbReference>
<keyword evidence="5 8" id="KW-0067">ATP-binding</keyword>
<evidence type="ECO:0000256" key="1">
    <source>
        <dbReference type="ARBA" id="ARBA00004167"/>
    </source>
</evidence>
<feature type="domain" description="Protein kinase" evidence="10">
    <location>
        <begin position="617"/>
        <end position="889"/>
    </location>
</feature>
<feature type="binding site" evidence="6">
    <location>
        <position position="756"/>
    </location>
    <ligand>
        <name>Mg(2+)</name>
        <dbReference type="ChEBI" id="CHEBI:18420"/>
    </ligand>
</feature>
<dbReference type="PROSITE" id="PS50011">
    <property type="entry name" value="PROTEIN_KINASE_DOM"/>
    <property type="match status" value="1"/>
</dbReference>
<feature type="binding site" evidence="8">
    <location>
        <position position="650"/>
    </location>
    <ligand>
        <name>ATP</name>
        <dbReference type="ChEBI" id="CHEBI:30616"/>
    </ligand>
</feature>
<dbReference type="Gene3D" id="3.10.250.10">
    <property type="entry name" value="SRCR-like domain"/>
    <property type="match status" value="2"/>
</dbReference>
<dbReference type="InterPro" id="IPR011009">
    <property type="entry name" value="Kinase-like_dom_sf"/>
</dbReference>
<keyword evidence="13" id="KW-1185">Reference proteome</keyword>
<reference evidence="12 13" key="1">
    <citation type="journal article" date="2023" name="BMC Biol.">
        <title>The compact genome of the sponge Oopsacas minuta (Hexactinellida) is lacking key metazoan core genes.</title>
        <authorList>
            <person name="Santini S."/>
            <person name="Schenkelaars Q."/>
            <person name="Jourda C."/>
            <person name="Duchesne M."/>
            <person name="Belahbib H."/>
            <person name="Rocher C."/>
            <person name="Selva M."/>
            <person name="Riesgo A."/>
            <person name="Vervoort M."/>
            <person name="Leys S.P."/>
            <person name="Kodjabachian L."/>
            <person name="Le Bivic A."/>
            <person name="Borchiellini C."/>
            <person name="Claverie J.M."/>
            <person name="Renard E."/>
        </authorList>
    </citation>
    <scope>NUCLEOTIDE SEQUENCE [LARGE SCALE GENOMIC DNA]</scope>
    <source>
        <strain evidence="12">SPO-2</strain>
    </source>
</reference>
<name>A0AAV7K2S7_9METZ</name>
<feature type="disulfide bond" evidence="7">
    <location>
        <begin position="99"/>
        <end position="109"/>
    </location>
</feature>
<dbReference type="InterPro" id="IPR001245">
    <property type="entry name" value="Ser-Thr/Tyr_kinase_cat_dom"/>
</dbReference>
<dbReference type="GO" id="GO:0004714">
    <property type="term" value="F:transmembrane receptor protein tyrosine kinase activity"/>
    <property type="evidence" value="ECO:0007669"/>
    <property type="project" value="UniProtKB-EC"/>
</dbReference>
<dbReference type="PROSITE" id="PS00109">
    <property type="entry name" value="PROTEIN_KINASE_TYR"/>
    <property type="match status" value="1"/>
</dbReference>
<dbReference type="SMART" id="SM00202">
    <property type="entry name" value="SR"/>
    <property type="match status" value="1"/>
</dbReference>
<evidence type="ECO:0000256" key="6">
    <source>
        <dbReference type="PIRSR" id="PIRSR000615-3"/>
    </source>
</evidence>
<keyword evidence="2 7" id="KW-1015">Disulfide bond</keyword>
<dbReference type="InterPro" id="IPR008266">
    <property type="entry name" value="Tyr_kinase_AS"/>
</dbReference>
<evidence type="ECO:0000256" key="4">
    <source>
        <dbReference type="PIRSR" id="PIRSR000615-1"/>
    </source>
</evidence>
<evidence type="ECO:0000313" key="12">
    <source>
        <dbReference type="EMBL" id="KAI6654566.1"/>
    </source>
</evidence>
<evidence type="ECO:0000256" key="3">
    <source>
        <dbReference type="ARBA" id="ARBA00051243"/>
    </source>
</evidence>
<dbReference type="GO" id="GO:0007169">
    <property type="term" value="P:cell surface receptor protein tyrosine kinase signaling pathway"/>
    <property type="evidence" value="ECO:0007669"/>
    <property type="project" value="TreeGrafter"/>
</dbReference>
<dbReference type="InterPro" id="IPR000719">
    <property type="entry name" value="Prot_kinase_dom"/>
</dbReference>
<evidence type="ECO:0000256" key="5">
    <source>
        <dbReference type="PIRSR" id="PIRSR000615-2"/>
    </source>
</evidence>
<dbReference type="InterPro" id="IPR050122">
    <property type="entry name" value="RTK"/>
</dbReference>
<protein>
    <submittedName>
        <fullName evidence="12">NT-3 growth factor receptor</fullName>
    </submittedName>
</protein>
<dbReference type="InterPro" id="IPR020635">
    <property type="entry name" value="Tyr_kinase_cat_dom"/>
</dbReference>
<accession>A0AAV7K2S7</accession>
<evidence type="ECO:0000256" key="2">
    <source>
        <dbReference type="ARBA" id="ARBA00023157"/>
    </source>
</evidence>
<dbReference type="PROSITE" id="PS00107">
    <property type="entry name" value="PROTEIN_KINASE_ATP"/>
    <property type="match status" value="1"/>
</dbReference>
<dbReference type="SMART" id="SM00219">
    <property type="entry name" value="TyrKc"/>
    <property type="match status" value="1"/>
</dbReference>
<evidence type="ECO:0000259" key="10">
    <source>
        <dbReference type="PROSITE" id="PS50011"/>
    </source>
</evidence>
<dbReference type="CDD" id="cd00192">
    <property type="entry name" value="PTKc"/>
    <property type="match status" value="1"/>
</dbReference>
<keyword evidence="5 8" id="KW-0547">Nucleotide-binding</keyword>
<comment type="subcellular location">
    <subcellularLocation>
        <location evidence="1">Membrane</location>
        <topology evidence="1">Single-pass membrane protein</topology>
    </subcellularLocation>
</comment>
<keyword evidence="12" id="KW-0675">Receptor</keyword>
<dbReference type="Gene3D" id="3.30.200.20">
    <property type="entry name" value="Phosphorylase Kinase, domain 1"/>
    <property type="match status" value="1"/>
</dbReference>
<evidence type="ECO:0000256" key="9">
    <source>
        <dbReference type="SAM" id="Phobius"/>
    </source>
</evidence>
<dbReference type="GO" id="GO:0005524">
    <property type="term" value="F:ATP binding"/>
    <property type="evidence" value="ECO:0007669"/>
    <property type="project" value="UniProtKB-UniRule"/>
</dbReference>
<dbReference type="InterPro" id="IPR001190">
    <property type="entry name" value="SRCR"/>
</dbReference>
<proteinExistence type="predicted"/>
<feature type="disulfide bond" evidence="7">
    <location>
        <begin position="218"/>
        <end position="228"/>
    </location>
</feature>
<dbReference type="GO" id="GO:0043235">
    <property type="term" value="C:receptor complex"/>
    <property type="evidence" value="ECO:0007669"/>
    <property type="project" value="TreeGrafter"/>
</dbReference>
<dbReference type="Proteomes" id="UP001165289">
    <property type="component" value="Unassembled WGS sequence"/>
</dbReference>
<dbReference type="InterPro" id="IPR036772">
    <property type="entry name" value="SRCR-like_dom_sf"/>
</dbReference>
<comment type="caution">
    <text evidence="12">The sequence shown here is derived from an EMBL/GenBank/DDBJ whole genome shotgun (WGS) entry which is preliminary data.</text>
</comment>
<keyword evidence="9" id="KW-0812">Transmembrane</keyword>
<keyword evidence="6" id="KW-0460">Magnesium</keyword>
<dbReference type="PANTHER" id="PTHR24416:SF611">
    <property type="entry name" value="TYROSINE-PROTEIN KINASE TRANSMEMBRANE RECEPTOR ROR"/>
    <property type="match status" value="1"/>
</dbReference>
<feature type="transmembrane region" description="Helical" evidence="9">
    <location>
        <begin position="475"/>
        <end position="500"/>
    </location>
</feature>
<dbReference type="AlphaFoldDB" id="A0AAV7K2S7"/>
<feature type="binding site" evidence="6">
    <location>
        <position position="769"/>
    </location>
    <ligand>
        <name>Mg(2+)</name>
        <dbReference type="ChEBI" id="CHEBI:18420"/>
    </ligand>
</feature>
<feature type="domain" description="SRCR" evidence="11">
    <location>
        <begin position="47"/>
        <end position="129"/>
    </location>
</feature>
<comment type="caution">
    <text evidence="7">Lacks conserved residue(s) required for the propagation of feature annotation.</text>
</comment>
<dbReference type="SUPFAM" id="SSF56112">
    <property type="entry name" value="Protein kinase-like (PK-like)"/>
    <property type="match status" value="1"/>
</dbReference>
<keyword evidence="9" id="KW-1133">Transmembrane helix</keyword>
<dbReference type="InterPro" id="IPR017441">
    <property type="entry name" value="Protein_kinase_ATP_BS"/>
</dbReference>
<keyword evidence="9" id="KW-0472">Membrane</keyword>
<dbReference type="PROSITE" id="PS50287">
    <property type="entry name" value="SRCR_2"/>
    <property type="match status" value="2"/>
</dbReference>
<dbReference type="GO" id="GO:0005886">
    <property type="term" value="C:plasma membrane"/>
    <property type="evidence" value="ECO:0007669"/>
    <property type="project" value="TreeGrafter"/>
</dbReference>
<dbReference type="EMBL" id="JAKMXF010000222">
    <property type="protein sequence ID" value="KAI6654566.1"/>
    <property type="molecule type" value="Genomic_DNA"/>
</dbReference>
<gene>
    <name evidence="12" type="ORF">LOD99_962</name>
</gene>
<comment type="catalytic activity">
    <reaction evidence="3">
        <text>L-tyrosyl-[protein] + ATP = O-phospho-L-tyrosyl-[protein] + ADP + H(+)</text>
        <dbReference type="Rhea" id="RHEA:10596"/>
        <dbReference type="Rhea" id="RHEA-COMP:10136"/>
        <dbReference type="Rhea" id="RHEA-COMP:20101"/>
        <dbReference type="ChEBI" id="CHEBI:15378"/>
        <dbReference type="ChEBI" id="CHEBI:30616"/>
        <dbReference type="ChEBI" id="CHEBI:46858"/>
        <dbReference type="ChEBI" id="CHEBI:61978"/>
        <dbReference type="ChEBI" id="CHEBI:456216"/>
        <dbReference type="EC" id="2.7.10.1"/>
    </reaction>
</comment>
<feature type="binding site" evidence="5">
    <location>
        <position position="755"/>
    </location>
    <ligand>
        <name>ATP</name>
        <dbReference type="ChEBI" id="CHEBI:30616"/>
    </ligand>
</feature>
<dbReference type="SUPFAM" id="SSF56487">
    <property type="entry name" value="SRCR-like"/>
    <property type="match status" value="2"/>
</dbReference>
<evidence type="ECO:0000259" key="11">
    <source>
        <dbReference type="PROSITE" id="PS50287"/>
    </source>
</evidence>
<dbReference type="PRINTS" id="PR00109">
    <property type="entry name" value="TYRKINASE"/>
</dbReference>
<keyword evidence="6" id="KW-0479">Metal-binding</keyword>
<feature type="domain" description="SRCR" evidence="11">
    <location>
        <begin position="135"/>
        <end position="250"/>
    </location>
</feature>
<dbReference type="Gene3D" id="1.10.510.10">
    <property type="entry name" value="Transferase(Phosphotransferase) domain 1"/>
    <property type="match status" value="1"/>
</dbReference>
<organism evidence="12 13">
    <name type="scientific">Oopsacas minuta</name>
    <dbReference type="NCBI Taxonomy" id="111878"/>
    <lineage>
        <taxon>Eukaryota</taxon>
        <taxon>Metazoa</taxon>
        <taxon>Porifera</taxon>
        <taxon>Hexactinellida</taxon>
        <taxon>Hexasterophora</taxon>
        <taxon>Lyssacinosida</taxon>
        <taxon>Leucopsacidae</taxon>
        <taxon>Oopsacas</taxon>
    </lineage>
</organism>
<evidence type="ECO:0000256" key="7">
    <source>
        <dbReference type="PROSITE-ProRule" id="PRU00196"/>
    </source>
</evidence>
<sequence length="915" mass="103139">MILKLSKEEGRTRLVLREIHPNSTNQSIFDTLTQFSSDFTRRRVPTVQIYYKQHWQDLSGDDLLRSTGEVICKSHGFANIFFIGKFETNNSKDHILLNCTGSESSTSECTIQEYSLNTSSNYLPILVCSYEEGYISLYNNQSHSRNKGEVQYSTNSSSLAFVCTDNWSAIESSVVCSQLGYPTLLNYNLVLANLSDQSQYNYYQQIDTLHMIEANFECSGYESSLRDCGITRVTTNSTVCQRNIVNITCEPDQLIHNETFDCYNYIEFLAPSLNYKFKNEYSSNCFSLYNVLSLTNDIKSTSTGKYFIQSISFERTISMHSNFIKLSSTTDIQKRSIDNSEDLCYVIYFDSKGAPLSVAGITNSTTLTYSTLYHVTDYPDAIQLTGNITNLQEPINTTSMSLVCDKAGTSISNAYLLSSHSEPSITTVDSPSFIGNFESLQGLETAYKSVITPTTPPITTTDITSTSRPIPNHDALMFTGIATGVIVFVSIIVSTFICLLHILRRHYKKEIVTLQIQSKAVVSSVYPAENCANDHFLNLSQSTNNYVQQNVYYYKLKLKSNTCAQFVESTRSIRHTMLTVSIVPKFGVKMPEVNYVGVNSKRNFDTTDQWHLERDKLVYLRELGLGYYGKVQLMEAKNMYGYDKLPVAVKTLSTQDKQQTEQFMREVKLMMSLQNEYVVSLLGFCPPTKDATPLMVLEYMEFGDLKSLIQSYLDTPATRERELNILHLVSMAHNIASALVYLAEHYYVHRDIAARNCLVGKGLICKLSDFGLTLMTDGQSSNALPRINTTVPVKWTAPETFLSGVFSFSSDVWSYGVFLWEIFSYGAEPLEDLTKDELISAIKSGTLALPHIPNVPGFCNDLIQMCCFFDHLQRPYIQDVKGIIEGVLFQNESNDSNSVHSCTDDEKTLVESTII</sequence>
<feature type="active site" description="Proton acceptor" evidence="4">
    <location>
        <position position="751"/>
    </location>
</feature>
<dbReference type="GO" id="GO:0046872">
    <property type="term" value="F:metal ion binding"/>
    <property type="evidence" value="ECO:0007669"/>
    <property type="project" value="UniProtKB-KW"/>
</dbReference>
<dbReference type="Pfam" id="PF00530">
    <property type="entry name" value="SRCR"/>
    <property type="match status" value="1"/>
</dbReference>
<dbReference type="PANTHER" id="PTHR24416">
    <property type="entry name" value="TYROSINE-PROTEIN KINASE RECEPTOR"/>
    <property type="match status" value="1"/>
</dbReference>
<evidence type="ECO:0000256" key="8">
    <source>
        <dbReference type="PROSITE-ProRule" id="PRU10141"/>
    </source>
</evidence>